<dbReference type="SUPFAM" id="SSF55174">
    <property type="entry name" value="Alpha-L RNA-binding motif"/>
    <property type="match status" value="1"/>
</dbReference>
<dbReference type="GO" id="GO:0032259">
    <property type="term" value="P:methylation"/>
    <property type="evidence" value="ECO:0007669"/>
    <property type="project" value="UniProtKB-KW"/>
</dbReference>
<keyword evidence="1 3" id="KW-0694">RNA-binding</keyword>
<evidence type="ECO:0000256" key="3">
    <source>
        <dbReference type="PROSITE-ProRule" id="PRU00182"/>
    </source>
</evidence>
<evidence type="ECO:0000256" key="2">
    <source>
        <dbReference type="ARBA" id="ARBA00029460"/>
    </source>
</evidence>
<dbReference type="InterPro" id="IPR002877">
    <property type="entry name" value="RNA_MeTrfase_FtsJ_dom"/>
</dbReference>
<sequence length="239" mass="26943">MRLDVELVKRGLLETRTKAKESIKKGIVYCDNKKITKPSFEVAENTNIEIKGKILPYVSRAGLKLEKALKVFNINLEDKIMVDIGSSTGGFTDCALQNNVKKVIAIDVGTNQLDKKLRGNKKIELYEQTDFRNIDLNILKDVDIATIDVSFISVKLLTKKLSQMENLKEIICLIKPQFECGKEIADKYKGVITDSKIHTEVINKVKSYFENIGFKCLKITQSPIKGGSGNKEFLGYFTK</sequence>
<dbReference type="InterPro" id="IPR004538">
    <property type="entry name" value="Hemolysin_A/TlyA"/>
</dbReference>
<dbReference type="PROSITE" id="PS50889">
    <property type="entry name" value="S4"/>
    <property type="match status" value="1"/>
</dbReference>
<comment type="similarity">
    <text evidence="2">Belongs to the TlyA family.</text>
</comment>
<gene>
    <name evidence="5" type="ORF">IAB27_04870</name>
</gene>
<dbReference type="Proteomes" id="UP000886786">
    <property type="component" value="Unassembled WGS sequence"/>
</dbReference>
<reference evidence="5" key="1">
    <citation type="submission" date="2020-10" db="EMBL/GenBank/DDBJ databases">
        <authorList>
            <person name="Gilroy R."/>
        </authorList>
    </citation>
    <scope>NUCLEOTIDE SEQUENCE</scope>
    <source>
        <strain evidence="5">CHK147-3167</strain>
    </source>
</reference>
<dbReference type="SUPFAM" id="SSF53335">
    <property type="entry name" value="S-adenosyl-L-methionine-dependent methyltransferases"/>
    <property type="match status" value="1"/>
</dbReference>
<dbReference type="InterPro" id="IPR029063">
    <property type="entry name" value="SAM-dependent_MTases_sf"/>
</dbReference>
<dbReference type="Pfam" id="PF01479">
    <property type="entry name" value="S4"/>
    <property type="match status" value="1"/>
</dbReference>
<dbReference type="EMBL" id="DVFV01000090">
    <property type="protein sequence ID" value="HIQ90937.1"/>
    <property type="molecule type" value="Genomic_DNA"/>
</dbReference>
<dbReference type="PANTHER" id="PTHR32319">
    <property type="entry name" value="BACTERIAL HEMOLYSIN-LIKE PROTEIN"/>
    <property type="match status" value="1"/>
</dbReference>
<dbReference type="CDD" id="cd00165">
    <property type="entry name" value="S4"/>
    <property type="match status" value="1"/>
</dbReference>
<name>A0A9D0ZRQ1_9FIRM</name>
<proteinExistence type="inferred from homology"/>
<dbReference type="Pfam" id="PF01728">
    <property type="entry name" value="FtsJ"/>
    <property type="match status" value="1"/>
</dbReference>
<dbReference type="GO" id="GO:0003723">
    <property type="term" value="F:RNA binding"/>
    <property type="evidence" value="ECO:0007669"/>
    <property type="project" value="UniProtKB-KW"/>
</dbReference>
<reference evidence="5" key="2">
    <citation type="journal article" date="2021" name="PeerJ">
        <title>Extensive microbial diversity within the chicken gut microbiome revealed by metagenomics and culture.</title>
        <authorList>
            <person name="Gilroy R."/>
            <person name="Ravi A."/>
            <person name="Getino M."/>
            <person name="Pursley I."/>
            <person name="Horton D.L."/>
            <person name="Alikhan N.F."/>
            <person name="Baker D."/>
            <person name="Gharbi K."/>
            <person name="Hall N."/>
            <person name="Watson M."/>
            <person name="Adriaenssens E.M."/>
            <person name="Foster-Nyarko E."/>
            <person name="Jarju S."/>
            <person name="Secka A."/>
            <person name="Antonio M."/>
            <person name="Oren A."/>
            <person name="Chaudhuri R.R."/>
            <person name="La Ragione R."/>
            <person name="Hildebrand F."/>
            <person name="Pallen M.J."/>
        </authorList>
    </citation>
    <scope>NUCLEOTIDE SEQUENCE</scope>
    <source>
        <strain evidence="5">CHK147-3167</strain>
    </source>
</reference>
<organism evidence="5 6">
    <name type="scientific">Candidatus Coprosoma intestinipullorum</name>
    <dbReference type="NCBI Taxonomy" id="2840752"/>
    <lineage>
        <taxon>Bacteria</taxon>
        <taxon>Bacillati</taxon>
        <taxon>Bacillota</taxon>
        <taxon>Bacillota incertae sedis</taxon>
        <taxon>Candidatus Coprosoma</taxon>
    </lineage>
</organism>
<dbReference type="InterPro" id="IPR002942">
    <property type="entry name" value="S4_RNA-bd"/>
</dbReference>
<dbReference type="InterPro" id="IPR047048">
    <property type="entry name" value="TlyA"/>
</dbReference>
<dbReference type="NCBIfam" id="TIGR00478">
    <property type="entry name" value="tly"/>
    <property type="match status" value="1"/>
</dbReference>
<dbReference type="InterPro" id="IPR036986">
    <property type="entry name" value="S4_RNA-bd_sf"/>
</dbReference>
<dbReference type="AlphaFoldDB" id="A0A9D0ZRQ1"/>
<comment type="caution">
    <text evidence="5">The sequence shown here is derived from an EMBL/GenBank/DDBJ whole genome shotgun (WGS) entry which is preliminary data.</text>
</comment>
<evidence type="ECO:0000313" key="5">
    <source>
        <dbReference type="EMBL" id="HIQ90937.1"/>
    </source>
</evidence>
<evidence type="ECO:0000259" key="4">
    <source>
        <dbReference type="SMART" id="SM00363"/>
    </source>
</evidence>
<keyword evidence="5" id="KW-0808">Transferase</keyword>
<accession>A0A9D0ZRQ1</accession>
<evidence type="ECO:0000256" key="1">
    <source>
        <dbReference type="ARBA" id="ARBA00022884"/>
    </source>
</evidence>
<evidence type="ECO:0000313" key="6">
    <source>
        <dbReference type="Proteomes" id="UP000886786"/>
    </source>
</evidence>
<dbReference type="SMART" id="SM00363">
    <property type="entry name" value="S4"/>
    <property type="match status" value="1"/>
</dbReference>
<dbReference type="Gene3D" id="3.10.290.10">
    <property type="entry name" value="RNA-binding S4 domain"/>
    <property type="match status" value="1"/>
</dbReference>
<dbReference type="PANTHER" id="PTHR32319:SF0">
    <property type="entry name" value="BACTERIAL HEMOLYSIN-LIKE PROTEIN"/>
    <property type="match status" value="1"/>
</dbReference>
<dbReference type="GO" id="GO:0008168">
    <property type="term" value="F:methyltransferase activity"/>
    <property type="evidence" value="ECO:0007669"/>
    <property type="project" value="UniProtKB-KW"/>
</dbReference>
<dbReference type="Gene3D" id="3.40.50.150">
    <property type="entry name" value="Vaccinia Virus protein VP39"/>
    <property type="match status" value="1"/>
</dbReference>
<protein>
    <submittedName>
        <fullName evidence="5">TlyA family RNA methyltransferase</fullName>
    </submittedName>
</protein>
<dbReference type="PIRSF" id="PIRSF005578">
    <property type="entry name" value="TlyA"/>
    <property type="match status" value="1"/>
</dbReference>
<dbReference type="CDD" id="cd02440">
    <property type="entry name" value="AdoMet_MTases"/>
    <property type="match status" value="1"/>
</dbReference>
<keyword evidence="5" id="KW-0489">Methyltransferase</keyword>
<feature type="domain" description="RNA-binding S4" evidence="4">
    <location>
        <begin position="1"/>
        <end position="64"/>
    </location>
</feature>